<keyword evidence="3" id="KW-0067">ATP-binding</keyword>
<evidence type="ECO:0000313" key="4">
    <source>
        <dbReference type="Proteomes" id="UP000326340"/>
    </source>
</evidence>
<feature type="region of interest" description="Disordered" evidence="1">
    <location>
        <begin position="1"/>
        <end position="46"/>
    </location>
</feature>
<sequence>MQKVCRKVDHPNNAAPVNRYATRYTATDRQSKSSSKSSRLLENCPTPRELHLKKGAHVMFVRNKTPSLINRTTRVVVSFASPSKNQDTARALSVVKPPVPIVRFSIDNGRLHTIPA</sequence>
<dbReference type="Pfam" id="PF21530">
    <property type="entry name" value="Pif1_2B_dom"/>
    <property type="match status" value="1"/>
</dbReference>
<organism evidence="3 4">
    <name type="scientific">Colletotrichum shisoi</name>
    <dbReference type="NCBI Taxonomy" id="2078593"/>
    <lineage>
        <taxon>Eukaryota</taxon>
        <taxon>Fungi</taxon>
        <taxon>Dikarya</taxon>
        <taxon>Ascomycota</taxon>
        <taxon>Pezizomycotina</taxon>
        <taxon>Sordariomycetes</taxon>
        <taxon>Hypocreomycetidae</taxon>
        <taxon>Glomerellales</taxon>
        <taxon>Glomerellaceae</taxon>
        <taxon>Colletotrichum</taxon>
        <taxon>Colletotrichum destructivum species complex</taxon>
    </lineage>
</organism>
<evidence type="ECO:0000256" key="1">
    <source>
        <dbReference type="SAM" id="MobiDB-lite"/>
    </source>
</evidence>
<feature type="compositionally biased region" description="Basic and acidic residues" evidence="1">
    <location>
        <begin position="1"/>
        <end position="10"/>
    </location>
</feature>
<comment type="caution">
    <text evidence="3">The sequence shown here is derived from an EMBL/GenBank/DDBJ whole genome shotgun (WGS) entry which is preliminary data.</text>
</comment>
<keyword evidence="3" id="KW-0378">Hydrolase</keyword>
<feature type="domain" description="DNA helicase Pif1-like 2B" evidence="2">
    <location>
        <begin position="39"/>
        <end position="79"/>
    </location>
</feature>
<keyword evidence="4" id="KW-1185">Reference proteome</keyword>
<evidence type="ECO:0000259" key="2">
    <source>
        <dbReference type="Pfam" id="PF21530"/>
    </source>
</evidence>
<dbReference type="GO" id="GO:0004386">
    <property type="term" value="F:helicase activity"/>
    <property type="evidence" value="ECO:0007669"/>
    <property type="project" value="UniProtKB-KW"/>
</dbReference>
<dbReference type="AlphaFoldDB" id="A0A5Q4BFR4"/>
<dbReference type="InterPro" id="IPR049163">
    <property type="entry name" value="Pif1-like_2B_dom"/>
</dbReference>
<dbReference type="EMBL" id="PUHP01001536">
    <property type="protein sequence ID" value="TQN65606.1"/>
    <property type="molecule type" value="Genomic_DNA"/>
</dbReference>
<gene>
    <name evidence="3" type="primary">Pif1-2</name>
    <name evidence="3" type="ORF">CSHISOI_09973</name>
</gene>
<accession>A0A5Q4BFR4</accession>
<dbReference type="Proteomes" id="UP000326340">
    <property type="component" value="Unassembled WGS sequence"/>
</dbReference>
<keyword evidence="3" id="KW-0347">Helicase</keyword>
<evidence type="ECO:0000313" key="3">
    <source>
        <dbReference type="EMBL" id="TQN65606.1"/>
    </source>
</evidence>
<keyword evidence="3" id="KW-0547">Nucleotide-binding</keyword>
<proteinExistence type="predicted"/>
<reference evidence="3 4" key="1">
    <citation type="journal article" date="2019" name="Sci. Rep.">
        <title>Colletotrichum shisoi sp. nov., an anthracnose pathogen of Perilla frutescens in Japan: molecular phylogenetic, morphological and genomic evidence.</title>
        <authorList>
            <person name="Gan P."/>
            <person name="Tsushima A."/>
            <person name="Hiroyama R."/>
            <person name="Narusaka M."/>
            <person name="Takano Y."/>
            <person name="Narusaka Y."/>
            <person name="Kawaradani M."/>
            <person name="Damm U."/>
            <person name="Shirasu K."/>
        </authorList>
    </citation>
    <scope>NUCLEOTIDE SEQUENCE [LARGE SCALE GENOMIC DNA]</scope>
    <source>
        <strain evidence="3 4">PG-2018a</strain>
    </source>
</reference>
<protein>
    <submittedName>
        <fullName evidence="3">ATP-dependent DNA helicase PIF1</fullName>
    </submittedName>
</protein>
<name>A0A5Q4BFR4_9PEZI</name>